<organism evidence="2 3">
    <name type="scientific">Halogranum amylolyticum</name>
    <dbReference type="NCBI Taxonomy" id="660520"/>
    <lineage>
        <taxon>Archaea</taxon>
        <taxon>Methanobacteriati</taxon>
        <taxon>Methanobacteriota</taxon>
        <taxon>Stenosarchaea group</taxon>
        <taxon>Halobacteria</taxon>
        <taxon>Halobacteriales</taxon>
        <taxon>Haloferacaceae</taxon>
    </lineage>
</organism>
<evidence type="ECO:0000259" key="1">
    <source>
        <dbReference type="Pfam" id="PF00394"/>
    </source>
</evidence>
<accession>A0A1H8VJN8</accession>
<dbReference type="SUPFAM" id="SSF56300">
    <property type="entry name" value="Metallo-dependent phosphatases"/>
    <property type="match status" value="1"/>
</dbReference>
<dbReference type="AlphaFoldDB" id="A0A1H8VJN8"/>
<name>A0A1H8VJN8_9EURY</name>
<proteinExistence type="predicted"/>
<dbReference type="InterPro" id="IPR001117">
    <property type="entry name" value="Cu-oxidase_2nd"/>
</dbReference>
<dbReference type="Gene3D" id="2.60.40.420">
    <property type="entry name" value="Cupredoxins - blue copper proteins"/>
    <property type="match status" value="1"/>
</dbReference>
<dbReference type="PANTHER" id="PTHR11575">
    <property type="entry name" value="5'-NUCLEOTIDASE-RELATED"/>
    <property type="match status" value="1"/>
</dbReference>
<dbReference type="SUPFAM" id="SSF49503">
    <property type="entry name" value="Cupredoxins"/>
    <property type="match status" value="1"/>
</dbReference>
<evidence type="ECO:0000313" key="2">
    <source>
        <dbReference type="EMBL" id="SEP15652.1"/>
    </source>
</evidence>
<dbReference type="Pfam" id="PF00394">
    <property type="entry name" value="Cu-oxidase"/>
    <property type="match status" value="1"/>
</dbReference>
<dbReference type="Proteomes" id="UP000199126">
    <property type="component" value="Unassembled WGS sequence"/>
</dbReference>
<reference evidence="3" key="1">
    <citation type="submission" date="2016-10" db="EMBL/GenBank/DDBJ databases">
        <authorList>
            <person name="Varghese N."/>
            <person name="Submissions S."/>
        </authorList>
    </citation>
    <scope>NUCLEOTIDE SEQUENCE [LARGE SCALE GENOMIC DNA]</scope>
    <source>
        <strain evidence="3">CGMCC 1.10121</strain>
    </source>
</reference>
<dbReference type="Gene3D" id="3.60.21.10">
    <property type="match status" value="1"/>
</dbReference>
<evidence type="ECO:0000313" key="3">
    <source>
        <dbReference type="Proteomes" id="UP000199126"/>
    </source>
</evidence>
<protein>
    <submittedName>
        <fullName evidence="2">Multicopper oxidase</fullName>
    </submittedName>
</protein>
<dbReference type="PANTHER" id="PTHR11575:SF42">
    <property type="entry name" value="SULFUR OXIDATION PROTEIN SOXB"/>
    <property type="match status" value="1"/>
</dbReference>
<dbReference type="EMBL" id="FODV01000017">
    <property type="protein sequence ID" value="SEP15652.1"/>
    <property type="molecule type" value="Genomic_DNA"/>
</dbReference>
<dbReference type="GO" id="GO:0009166">
    <property type="term" value="P:nucleotide catabolic process"/>
    <property type="evidence" value="ECO:0007669"/>
    <property type="project" value="InterPro"/>
</dbReference>
<feature type="domain" description="Plastocyanin-like" evidence="1">
    <location>
        <begin position="234"/>
        <end position="342"/>
    </location>
</feature>
<sequence>MSGDTFHGSAVTTYTDGRAMLKPINKHVAPDVYVPGNWDYSNEAAEDGNFVELMNDLDAMVLANNLYDWETDERLYDAYRILEVGSLSVGVVGMTNVYVDRMAPSFYEGKYRFSKHPALLEESAQAAREDGADVVVAVTEIGLPWMVQAAKDCASVDVMFSAHTHEYTYDPIVVKETETVVVESGMGEALGRVDLRVQDGELQFRHHLYCLTENGEHTPEPDADAAETVESVRAPFFEGLLINGRLPEDLPRFEVAEGERVRLRFVNAGSATVFGVRIAGDEMTVTHADGRPVEPVDVDSFVFEAGERYDAVIEATNPGTWAVQADALDGNEPPATAIVEYESTSGGSP</sequence>
<dbReference type="InterPro" id="IPR006179">
    <property type="entry name" value="5_nucleotidase/apyrase"/>
</dbReference>
<dbReference type="GO" id="GO:0016787">
    <property type="term" value="F:hydrolase activity"/>
    <property type="evidence" value="ECO:0007669"/>
    <property type="project" value="InterPro"/>
</dbReference>
<dbReference type="InterPro" id="IPR008972">
    <property type="entry name" value="Cupredoxin"/>
</dbReference>
<dbReference type="InterPro" id="IPR029052">
    <property type="entry name" value="Metallo-depent_PP-like"/>
</dbReference>
<gene>
    <name evidence="2" type="ORF">SAMN04487948_11747</name>
</gene>
<keyword evidence="3" id="KW-1185">Reference proteome</keyword>